<protein>
    <submittedName>
        <fullName evidence="1">Uncharacterized protein</fullName>
    </submittedName>
</protein>
<dbReference type="EMBL" id="PDCN02000014">
    <property type="protein sequence ID" value="PIB74806.1"/>
    <property type="molecule type" value="Genomic_DNA"/>
</dbReference>
<organism evidence="1 2">
    <name type="scientific">Mycolicibacterium brumae</name>
    <dbReference type="NCBI Taxonomy" id="85968"/>
    <lineage>
        <taxon>Bacteria</taxon>
        <taxon>Bacillati</taxon>
        <taxon>Actinomycetota</taxon>
        <taxon>Actinomycetes</taxon>
        <taxon>Mycobacteriales</taxon>
        <taxon>Mycobacteriaceae</taxon>
        <taxon>Mycolicibacterium</taxon>
    </lineage>
</organism>
<sequence>MIAVMALFYVFRDKPPEECEPVLELLKYNQEQGQLIADKPEANASDYRVWADGLADRSAKVADPSLAVEAVKLASLAGDFASVYAKMPEPPADGAEPPRELFQMQMLDTQIRDQIAELQRRCPTE</sequence>
<comment type="caution">
    <text evidence="1">The sequence shown here is derived from an EMBL/GenBank/DDBJ whole genome shotgun (WGS) entry which is preliminary data.</text>
</comment>
<evidence type="ECO:0000313" key="2">
    <source>
        <dbReference type="Proteomes" id="UP000230551"/>
    </source>
</evidence>
<evidence type="ECO:0000313" key="1">
    <source>
        <dbReference type="EMBL" id="PIB74806.1"/>
    </source>
</evidence>
<reference evidence="1 2" key="1">
    <citation type="journal article" date="2017" name="Infect. Genet. Evol.">
        <title>The new phylogeny of the genus Mycobacterium: The old and the news.</title>
        <authorList>
            <person name="Tortoli E."/>
            <person name="Fedrizzi T."/>
            <person name="Meehan C.J."/>
            <person name="Trovato A."/>
            <person name="Grottola A."/>
            <person name="Giacobazzi E."/>
            <person name="Serpini G.F."/>
            <person name="Tagliazucchi S."/>
            <person name="Fabio A."/>
            <person name="Bettua C."/>
            <person name="Bertorelli R."/>
            <person name="Frascaro F."/>
            <person name="De Sanctis V."/>
            <person name="Pecorari M."/>
            <person name="Jousson O."/>
            <person name="Segata N."/>
            <person name="Cirillo D.M."/>
        </authorList>
    </citation>
    <scope>NUCLEOTIDE SEQUENCE [LARGE SCALE GENOMIC DNA]</scope>
    <source>
        <strain evidence="1 2">CIP1034565</strain>
    </source>
</reference>
<dbReference type="Proteomes" id="UP000230551">
    <property type="component" value="Unassembled WGS sequence"/>
</dbReference>
<accession>A0A2G5P939</accession>
<name>A0A2G5P939_9MYCO</name>
<dbReference type="AlphaFoldDB" id="A0A2G5P939"/>
<keyword evidence="2" id="KW-1185">Reference proteome</keyword>
<gene>
    <name evidence="1" type="ORF">CQY22_011845</name>
</gene>
<proteinExistence type="predicted"/>
<dbReference type="STRING" id="85968.GCA_900073015_03324"/>